<dbReference type="PANTHER" id="PTHR33240">
    <property type="entry name" value="OS08G0508500 PROTEIN"/>
    <property type="match status" value="1"/>
</dbReference>
<gene>
    <name evidence="3" type="ORF">CEY00_Acc31374</name>
</gene>
<evidence type="ECO:0000313" key="4">
    <source>
        <dbReference type="Proteomes" id="UP000241394"/>
    </source>
</evidence>
<keyword evidence="3" id="KW-0067">ATP-binding</keyword>
<keyword evidence="3" id="KW-0378">Hydrolase</keyword>
<evidence type="ECO:0000259" key="2">
    <source>
        <dbReference type="Pfam" id="PF03732"/>
    </source>
</evidence>
<protein>
    <submittedName>
        <fullName evidence="3">DEAD-box ATP-dependent RNA helicase</fullName>
    </submittedName>
</protein>
<keyword evidence="3" id="KW-0547">Nucleotide-binding</keyword>
<dbReference type="Pfam" id="PF03732">
    <property type="entry name" value="Retrotrans_gag"/>
    <property type="match status" value="1"/>
</dbReference>
<dbReference type="STRING" id="1590841.A0A2R6PBG0"/>
<name>A0A2R6PBG0_ACTCC</name>
<evidence type="ECO:0000256" key="1">
    <source>
        <dbReference type="SAM" id="MobiDB-lite"/>
    </source>
</evidence>
<dbReference type="AlphaFoldDB" id="A0A2R6PBG0"/>
<dbReference type="InParanoid" id="A0A2R6PBG0"/>
<reference evidence="4" key="2">
    <citation type="journal article" date="2018" name="BMC Genomics">
        <title>A manually annotated Actinidia chinensis var. chinensis (kiwifruit) genome highlights the challenges associated with draft genomes and gene prediction in plants.</title>
        <authorList>
            <person name="Pilkington S.M."/>
            <person name="Crowhurst R."/>
            <person name="Hilario E."/>
            <person name="Nardozza S."/>
            <person name="Fraser L."/>
            <person name="Peng Y."/>
            <person name="Gunaseelan K."/>
            <person name="Simpson R."/>
            <person name="Tahir J."/>
            <person name="Deroles S.C."/>
            <person name="Templeton K."/>
            <person name="Luo Z."/>
            <person name="Davy M."/>
            <person name="Cheng C."/>
            <person name="McNeilage M."/>
            <person name="Scaglione D."/>
            <person name="Liu Y."/>
            <person name="Zhang Q."/>
            <person name="Datson P."/>
            <person name="De Silva N."/>
            <person name="Gardiner S.E."/>
            <person name="Bassett H."/>
            <person name="Chagne D."/>
            <person name="McCallum J."/>
            <person name="Dzierzon H."/>
            <person name="Deng C."/>
            <person name="Wang Y.Y."/>
            <person name="Barron L."/>
            <person name="Manako K."/>
            <person name="Bowen J."/>
            <person name="Foster T.M."/>
            <person name="Erridge Z.A."/>
            <person name="Tiffin H."/>
            <person name="Waite C.N."/>
            <person name="Davies K.M."/>
            <person name="Grierson E.P."/>
            <person name="Laing W.A."/>
            <person name="Kirk R."/>
            <person name="Chen X."/>
            <person name="Wood M."/>
            <person name="Montefiori M."/>
            <person name="Brummell D.A."/>
            <person name="Schwinn K.E."/>
            <person name="Catanach A."/>
            <person name="Fullerton C."/>
            <person name="Li D."/>
            <person name="Meiyalaghan S."/>
            <person name="Nieuwenhuizen N."/>
            <person name="Read N."/>
            <person name="Prakash R."/>
            <person name="Hunter D."/>
            <person name="Zhang H."/>
            <person name="McKenzie M."/>
            <person name="Knabel M."/>
            <person name="Harris A."/>
            <person name="Allan A.C."/>
            <person name="Gleave A."/>
            <person name="Chen A."/>
            <person name="Janssen B.J."/>
            <person name="Plunkett B."/>
            <person name="Ampomah-Dwamena C."/>
            <person name="Voogd C."/>
            <person name="Leif D."/>
            <person name="Lafferty D."/>
            <person name="Souleyre E.J.F."/>
            <person name="Varkonyi-Gasic E."/>
            <person name="Gambi F."/>
            <person name="Hanley J."/>
            <person name="Yao J.L."/>
            <person name="Cheung J."/>
            <person name="David K.M."/>
            <person name="Warren B."/>
            <person name="Marsh K."/>
            <person name="Snowden K.C."/>
            <person name="Lin-Wang K."/>
            <person name="Brian L."/>
            <person name="Martinez-Sanchez M."/>
            <person name="Wang M."/>
            <person name="Ileperuma N."/>
            <person name="Macnee N."/>
            <person name="Campin R."/>
            <person name="McAtee P."/>
            <person name="Drummond R.S.M."/>
            <person name="Espley R.V."/>
            <person name="Ireland H.S."/>
            <person name="Wu R."/>
            <person name="Atkinson R.G."/>
            <person name="Karunairetnam S."/>
            <person name="Bulley S."/>
            <person name="Chunkath S."/>
            <person name="Hanley Z."/>
            <person name="Storey R."/>
            <person name="Thrimawithana A.H."/>
            <person name="Thomson S."/>
            <person name="David C."/>
            <person name="Testolin R."/>
            <person name="Huang H."/>
            <person name="Hellens R.P."/>
            <person name="Schaffer R.J."/>
        </authorList>
    </citation>
    <scope>NUCLEOTIDE SEQUENCE [LARGE SCALE GENOMIC DNA]</scope>
    <source>
        <strain evidence="4">cv. Red5</strain>
    </source>
</reference>
<keyword evidence="4" id="KW-1185">Reference proteome</keyword>
<dbReference type="PANTHER" id="PTHR33240:SF15">
    <property type="entry name" value="GAG-PRO-LIKE PROTEIN"/>
    <property type="match status" value="1"/>
</dbReference>
<reference evidence="3 4" key="1">
    <citation type="submission" date="2017-07" db="EMBL/GenBank/DDBJ databases">
        <title>An improved, manually edited Actinidia chinensis var. chinensis (kiwifruit) genome highlights the challenges associated with draft genomes and gene prediction in plants.</title>
        <authorList>
            <person name="Pilkington S."/>
            <person name="Crowhurst R."/>
            <person name="Hilario E."/>
            <person name="Nardozza S."/>
            <person name="Fraser L."/>
            <person name="Peng Y."/>
            <person name="Gunaseelan K."/>
            <person name="Simpson R."/>
            <person name="Tahir J."/>
            <person name="Deroles S."/>
            <person name="Templeton K."/>
            <person name="Luo Z."/>
            <person name="Davy M."/>
            <person name="Cheng C."/>
            <person name="Mcneilage M."/>
            <person name="Scaglione D."/>
            <person name="Liu Y."/>
            <person name="Zhang Q."/>
            <person name="Datson P."/>
            <person name="De Silva N."/>
            <person name="Gardiner S."/>
            <person name="Bassett H."/>
            <person name="Chagne D."/>
            <person name="Mccallum J."/>
            <person name="Dzierzon H."/>
            <person name="Deng C."/>
            <person name="Wang Y.-Y."/>
            <person name="Barron N."/>
            <person name="Manako K."/>
            <person name="Bowen J."/>
            <person name="Foster T."/>
            <person name="Erridge Z."/>
            <person name="Tiffin H."/>
            <person name="Waite C."/>
            <person name="Davies K."/>
            <person name="Grierson E."/>
            <person name="Laing W."/>
            <person name="Kirk R."/>
            <person name="Chen X."/>
            <person name="Wood M."/>
            <person name="Montefiori M."/>
            <person name="Brummell D."/>
            <person name="Schwinn K."/>
            <person name="Catanach A."/>
            <person name="Fullerton C."/>
            <person name="Li D."/>
            <person name="Meiyalaghan S."/>
            <person name="Nieuwenhuizen N."/>
            <person name="Read N."/>
            <person name="Prakash R."/>
            <person name="Hunter D."/>
            <person name="Zhang H."/>
            <person name="Mckenzie M."/>
            <person name="Knabel M."/>
            <person name="Harris A."/>
            <person name="Allan A."/>
            <person name="Chen A."/>
            <person name="Janssen B."/>
            <person name="Plunkett B."/>
            <person name="Dwamena C."/>
            <person name="Voogd C."/>
            <person name="Leif D."/>
            <person name="Lafferty D."/>
            <person name="Souleyre E."/>
            <person name="Varkonyi-Gasic E."/>
            <person name="Gambi F."/>
            <person name="Hanley J."/>
            <person name="Yao J.-L."/>
            <person name="Cheung J."/>
            <person name="David K."/>
            <person name="Warren B."/>
            <person name="Marsh K."/>
            <person name="Snowden K."/>
            <person name="Lin-Wang K."/>
            <person name="Brian L."/>
            <person name="Martinez-Sanchez M."/>
            <person name="Wang M."/>
            <person name="Ileperuma N."/>
            <person name="Macnee N."/>
            <person name="Campin R."/>
            <person name="Mcatee P."/>
            <person name="Drummond R."/>
            <person name="Espley R."/>
            <person name="Ireland H."/>
            <person name="Wu R."/>
            <person name="Atkinson R."/>
            <person name="Karunairetnam S."/>
            <person name="Bulley S."/>
            <person name="Chunkath S."/>
            <person name="Hanley Z."/>
            <person name="Storey R."/>
            <person name="Thrimawithana A."/>
            <person name="Thomson S."/>
            <person name="David C."/>
            <person name="Testolin R."/>
        </authorList>
    </citation>
    <scope>NUCLEOTIDE SEQUENCE [LARGE SCALE GENOMIC DNA]</scope>
    <source>
        <strain evidence="4">cv. Red5</strain>
        <tissue evidence="3">Young leaf</tissue>
    </source>
</reference>
<comment type="caution">
    <text evidence="3">The sequence shown here is derived from an EMBL/GenBank/DDBJ whole genome shotgun (WGS) entry which is preliminary data.</text>
</comment>
<feature type="region of interest" description="Disordered" evidence="1">
    <location>
        <begin position="252"/>
        <end position="278"/>
    </location>
</feature>
<dbReference type="OrthoDB" id="1696873at2759"/>
<proteinExistence type="predicted"/>
<dbReference type="EMBL" id="NKQK01000027">
    <property type="protein sequence ID" value="PSR88326.1"/>
    <property type="molecule type" value="Genomic_DNA"/>
</dbReference>
<dbReference type="InterPro" id="IPR005162">
    <property type="entry name" value="Retrotrans_gag_dom"/>
</dbReference>
<feature type="compositionally biased region" description="Basic and acidic residues" evidence="1">
    <location>
        <begin position="257"/>
        <end position="267"/>
    </location>
</feature>
<dbReference type="GO" id="GO:0004386">
    <property type="term" value="F:helicase activity"/>
    <property type="evidence" value="ECO:0007669"/>
    <property type="project" value="UniProtKB-KW"/>
</dbReference>
<keyword evidence="3" id="KW-0347">Helicase</keyword>
<feature type="domain" description="Retrotransposon gag" evidence="2">
    <location>
        <begin position="417"/>
        <end position="496"/>
    </location>
</feature>
<organism evidence="3 4">
    <name type="scientific">Actinidia chinensis var. chinensis</name>
    <name type="common">Chinese soft-hair kiwi</name>
    <dbReference type="NCBI Taxonomy" id="1590841"/>
    <lineage>
        <taxon>Eukaryota</taxon>
        <taxon>Viridiplantae</taxon>
        <taxon>Streptophyta</taxon>
        <taxon>Embryophyta</taxon>
        <taxon>Tracheophyta</taxon>
        <taxon>Spermatophyta</taxon>
        <taxon>Magnoliopsida</taxon>
        <taxon>eudicotyledons</taxon>
        <taxon>Gunneridae</taxon>
        <taxon>Pentapetalae</taxon>
        <taxon>asterids</taxon>
        <taxon>Ericales</taxon>
        <taxon>Actinidiaceae</taxon>
        <taxon>Actinidia</taxon>
    </lineage>
</organism>
<dbReference type="Gramene" id="PSR88326">
    <property type="protein sequence ID" value="PSR88326"/>
    <property type="gene ID" value="CEY00_Acc31374"/>
</dbReference>
<sequence>MRRMPNGDITMNVGELVEIESQGHLILRVIGEIDKVSPVINYDLPNNREFYIHHIGWSRHFGLKEPLLNCHYRASSVVPCAEGRHEYHSTQALLGQRSRPAIAMKRARKPSMPELREITTTDECSPELSPLLSPRHRFLPRRRGMARSATHSLTRQASSHALSSGIKENIIVLTESCFPKIAPVAVLTIVVLTGKASQVSHSRGQSYPRSRKTTASVYPQFPLLFSYNNHPTISVVCGKSITDILFLMASQSSNRSTSHETHRETPHVPKMLRRRGGNYYRRTRKRKLRPPLGKTWQDWRPASRGNHPNELGLGWIFEMRSMPSEIEKGTCARKSAGESKEVPTCLEIRTAHVKQREATPRYQTPFSQEIEGLDPSEKFMLPRFTLYDGKSNPRPHLSHIRKMMALWNHMDALMCRVFPSSLGNLGLKWFDKLLVGSIKSFHQLIELFVAQFVINTRVLKGVSSLLTLRKGKNKTICNYSKRYWKTYNEIEECSKELAVVSYKLGLTLWERPWENLMFNPPSDLQDLMSQARDQCGLQRANTQAPRPDLRQAILKKLEPMGRAPKRRNQRWRCSFHEERGHRTDSCRALKSFLNQLVINGHIKEFIGEGKTRVGKYEAKPNPRFDQGGDDKANPMADEEEDLPLGTIHMISGPHHSNLENRIQGEIGMVRQMHEVLSVHSSAKKPRVVAAKLGSLMFTNADLDRMQHPHSDPLVIQLRMNNYDVRQVLVDTRSSVEVMYYDLFKQLKLTQSNLRPAKAPLVGFNAQSHWPLGTVTLSVRAGYYRHPLPI</sequence>
<dbReference type="Proteomes" id="UP000241394">
    <property type="component" value="Chromosome LG27"/>
</dbReference>
<evidence type="ECO:0000313" key="3">
    <source>
        <dbReference type="EMBL" id="PSR88326.1"/>
    </source>
</evidence>
<accession>A0A2R6PBG0</accession>